<sequence>MEAEARVLDATWMGRRGRILGDPADWTIASRLARAAPTGTEAEGVAHPSTHHPAELAAPDRDYLTRPWPSPPDNLDRTALAALARTSKALRALCVPALFRTVSLPSLAALLAFLAHVPPAYRTHIRALDISTRALASP</sequence>
<dbReference type="GeneID" id="20666176"/>
<protein>
    <submittedName>
        <fullName evidence="2">Uncharacterized protein</fullName>
    </submittedName>
</protein>
<name>W4JR50_HETIT</name>
<dbReference type="KEGG" id="hir:HETIRDRAFT_106579"/>
<evidence type="ECO:0000313" key="3">
    <source>
        <dbReference type="Proteomes" id="UP000030671"/>
    </source>
</evidence>
<dbReference type="AlphaFoldDB" id="W4JR50"/>
<accession>W4JR50</accession>
<feature type="non-terminal residue" evidence="2">
    <location>
        <position position="138"/>
    </location>
</feature>
<dbReference type="HOGENOM" id="CLU_1870013_0_0_1"/>
<dbReference type="RefSeq" id="XP_009552175.1">
    <property type="nucleotide sequence ID" value="XM_009553880.1"/>
</dbReference>
<gene>
    <name evidence="2" type="ORF">HETIRDRAFT_106579</name>
</gene>
<dbReference type="Proteomes" id="UP000030671">
    <property type="component" value="Unassembled WGS sequence"/>
</dbReference>
<proteinExistence type="predicted"/>
<feature type="region of interest" description="Disordered" evidence="1">
    <location>
        <begin position="37"/>
        <end position="57"/>
    </location>
</feature>
<keyword evidence="3" id="KW-1185">Reference proteome</keyword>
<evidence type="ECO:0000256" key="1">
    <source>
        <dbReference type="SAM" id="MobiDB-lite"/>
    </source>
</evidence>
<evidence type="ECO:0000313" key="2">
    <source>
        <dbReference type="EMBL" id="ETW75939.1"/>
    </source>
</evidence>
<dbReference type="InParanoid" id="W4JR50"/>
<dbReference type="EMBL" id="KI925465">
    <property type="protein sequence ID" value="ETW75939.1"/>
    <property type="molecule type" value="Genomic_DNA"/>
</dbReference>
<reference evidence="2 3" key="1">
    <citation type="journal article" date="2012" name="New Phytol.">
        <title>Insight into trade-off between wood decay and parasitism from the genome of a fungal forest pathogen.</title>
        <authorList>
            <person name="Olson A."/>
            <person name="Aerts A."/>
            <person name="Asiegbu F."/>
            <person name="Belbahri L."/>
            <person name="Bouzid O."/>
            <person name="Broberg A."/>
            <person name="Canback B."/>
            <person name="Coutinho P.M."/>
            <person name="Cullen D."/>
            <person name="Dalman K."/>
            <person name="Deflorio G."/>
            <person name="van Diepen L.T."/>
            <person name="Dunand C."/>
            <person name="Duplessis S."/>
            <person name="Durling M."/>
            <person name="Gonthier P."/>
            <person name="Grimwood J."/>
            <person name="Fossdal C.G."/>
            <person name="Hansson D."/>
            <person name="Henrissat B."/>
            <person name="Hietala A."/>
            <person name="Himmelstrand K."/>
            <person name="Hoffmeister D."/>
            <person name="Hogberg N."/>
            <person name="James T.Y."/>
            <person name="Karlsson M."/>
            <person name="Kohler A."/>
            <person name="Kues U."/>
            <person name="Lee Y.H."/>
            <person name="Lin Y.C."/>
            <person name="Lind M."/>
            <person name="Lindquist E."/>
            <person name="Lombard V."/>
            <person name="Lucas S."/>
            <person name="Lunden K."/>
            <person name="Morin E."/>
            <person name="Murat C."/>
            <person name="Park J."/>
            <person name="Raffaello T."/>
            <person name="Rouze P."/>
            <person name="Salamov A."/>
            <person name="Schmutz J."/>
            <person name="Solheim H."/>
            <person name="Stahlberg J."/>
            <person name="Velez H."/>
            <person name="de Vries R.P."/>
            <person name="Wiebenga A."/>
            <person name="Woodward S."/>
            <person name="Yakovlev I."/>
            <person name="Garbelotto M."/>
            <person name="Martin F."/>
            <person name="Grigoriev I.V."/>
            <person name="Stenlid J."/>
        </authorList>
    </citation>
    <scope>NUCLEOTIDE SEQUENCE [LARGE SCALE GENOMIC DNA]</scope>
    <source>
        <strain evidence="2 3">TC 32-1</strain>
    </source>
</reference>
<organism evidence="2 3">
    <name type="scientific">Heterobasidion irregulare (strain TC 32-1)</name>
    <dbReference type="NCBI Taxonomy" id="747525"/>
    <lineage>
        <taxon>Eukaryota</taxon>
        <taxon>Fungi</taxon>
        <taxon>Dikarya</taxon>
        <taxon>Basidiomycota</taxon>
        <taxon>Agaricomycotina</taxon>
        <taxon>Agaricomycetes</taxon>
        <taxon>Russulales</taxon>
        <taxon>Bondarzewiaceae</taxon>
        <taxon>Heterobasidion</taxon>
        <taxon>Heterobasidion annosum species complex</taxon>
    </lineage>
</organism>